<name>A0ABU0ZV02_9ACTN</name>
<proteinExistence type="predicted"/>
<organism evidence="2 3">
    <name type="scientific">Phytohabitans maris</name>
    <dbReference type="NCBI Taxonomy" id="3071409"/>
    <lineage>
        <taxon>Bacteria</taxon>
        <taxon>Bacillati</taxon>
        <taxon>Actinomycetota</taxon>
        <taxon>Actinomycetes</taxon>
        <taxon>Micromonosporales</taxon>
        <taxon>Micromonosporaceae</taxon>
    </lineage>
</organism>
<comment type="caution">
    <text evidence="2">The sequence shown here is derived from an EMBL/GenBank/DDBJ whole genome shotgun (WGS) entry which is preliminary data.</text>
</comment>
<dbReference type="RefSeq" id="WP_308718019.1">
    <property type="nucleotide sequence ID" value="NZ_JAVHUY010000062.1"/>
</dbReference>
<feature type="region of interest" description="Disordered" evidence="1">
    <location>
        <begin position="492"/>
        <end position="516"/>
    </location>
</feature>
<evidence type="ECO:0000313" key="2">
    <source>
        <dbReference type="EMBL" id="MDQ7910778.1"/>
    </source>
</evidence>
<sequence>MTNDLTPGSLDHVWEEPLPLGWRTDLPPFPGLPGLPGEYTEALATATQTPLDLPGSVALGVLCACIGGRVRVRARAGWVEPTNAWIVPVLLPGARKSPVVEACTSSLMDAEDVLRESIADKRRNDLVEKEAGEKRAQQLLAVAAKKGDRDALDAAQEAAKKAEEIQIPVWPQLTIDDSTPEALVSVLAEQGGRVAAISAEAGVFEALTGRYAKKANLDAVLKAHAGDTIRVTRQLREPQLVRRPALTLVASIQPYALREMVDRADFAGRGLLARCLWALPTDNVGWREIGAPPVPDELAEQWGDLVRRLAIAMATATAPVVVSLSGEAVAAHIAYERRIEAMLRPNGPMGAPLMRGWGSKLAGATLRIAGAIHAATAKDIAAPISGETMAAAVNLAEYYRAHAAVALRPGEDAETTNARSLIEWLITHSEAGRFRSRDIQRGGPSQLRQKAALAPVLARLLDLGWIRPATTVDSRADTYELHPEAQKHLDACDTGDSCDSDEETAGQGLFDGPTTVSRQLATPATDQPSVANRRSNLRHARKRSNLPLTSEDTVTVAAVAGVATECPVCSWPFGSTGHEINCGGVG</sequence>
<dbReference type="EMBL" id="JAVHUY010000062">
    <property type="protein sequence ID" value="MDQ7910778.1"/>
    <property type="molecule type" value="Genomic_DNA"/>
</dbReference>
<reference evidence="2 3" key="1">
    <citation type="submission" date="2023-08" db="EMBL/GenBank/DDBJ databases">
        <title>Phytohabitans sansha sp. nov., isolated from marine sediment.</title>
        <authorList>
            <person name="Zhao Y."/>
            <person name="Yi K."/>
        </authorList>
    </citation>
    <scope>NUCLEOTIDE SEQUENCE [LARGE SCALE GENOMIC DNA]</scope>
    <source>
        <strain evidence="2 3">ZYX-F-186</strain>
    </source>
</reference>
<gene>
    <name evidence="2" type="ORF">RB614_40435</name>
</gene>
<dbReference type="InterPro" id="IPR025048">
    <property type="entry name" value="DUF3987"/>
</dbReference>
<keyword evidence="3" id="KW-1185">Reference proteome</keyword>
<evidence type="ECO:0000313" key="3">
    <source>
        <dbReference type="Proteomes" id="UP001230908"/>
    </source>
</evidence>
<dbReference type="Proteomes" id="UP001230908">
    <property type="component" value="Unassembled WGS sequence"/>
</dbReference>
<dbReference type="Pfam" id="PF13148">
    <property type="entry name" value="DUF3987"/>
    <property type="match status" value="1"/>
</dbReference>
<accession>A0ABU0ZV02</accession>
<protein>
    <submittedName>
        <fullName evidence="2">YfjI family protein</fullName>
    </submittedName>
</protein>
<evidence type="ECO:0000256" key="1">
    <source>
        <dbReference type="SAM" id="MobiDB-lite"/>
    </source>
</evidence>